<protein>
    <recommendedName>
        <fullName evidence="7">Rad50/SbcC-type AAA domain-containing protein</fullName>
    </recommendedName>
</protein>
<dbReference type="GeneID" id="10499159"/>
<feature type="coiled-coil region" evidence="1">
    <location>
        <begin position="752"/>
        <end position="870"/>
    </location>
</feature>
<sequence>NSKNNNQKYWKKLLFTDLHVSSKSLDRTLNVLKKVRELSCTELLDNKPTPVVFLGDFWHQRDVLHVRHIDHLLKEFESWKQSDIETILIPGNHDQVSIDGTVHGIQLFSLFPNFTVATDPIIDKENGLAYLPWRETKEDQTMLFHNLSKQLPNPESSIHSKWTVFAHAEAKGAVANGGYRSTGKFDLDGDTSFIRSCYLGHYHKRQQISKNYWYIGSPYEQNYGEMNEPHGVAFVDSNRIQPYFVDFDDLPKHHKLIFPFDTSKLNLIKSNDFVEIKATKEMMRSKEFVETIDMLPKSIDLRRVLINDTQFCINQNETVQGNNEAIKETTQKDETTKNKFKLDDFLETYIKKNEGNGLDKNELLYLGKNILSSVKEPTIVPLGRKVQIQNIKVNNFCGISNELELNLKDEEMLNKMILIRGQMGTGKSTIFEALVWCLYGNTSPKKQSTSSSSIKGDEVINDSSNSTSVTVEVLVDSKLYQIKRTKKRGSGAKISINGLEDQQIKQGVMDQQNLINNIIGLDYESFRMSIYLGQGSISNFVTDSDKRKKELLSRIFSLGLCIPANKIAKELRKKKEIEINELQKSLYSFESSLKTWRSIDYLKQSNEWEESKISNINNLINEIKIEKEKLEKLSNNQISYNSNNNEQPIKMDLLKNSKEIKEFLNSLEFKKEQFFKEFNESSNKTNKKLNENKFKLSQLEVNIKQNNAELKYWLDYIDKQKCNQCGQNIPDDLLESNRKDADTKILKFKESIEKQQHQIFDIEHENDELVDKLKEIEKEFEINKKLNQLEIQTNQITLQEITKQLEELSKNEININFLKQSISDKESRLSQLENNKDPFKEKVDEKELNINSLTTEVQSLNDKLKEAEIKFKELEFWEDGFNSNGLPMLALQSVVKEVESYANEYLSKLSKGQLFTSLSIQDDELSIDIFELDPETKLAKPRSFNQLSGGQRRCLELSYSPFALSEVIYNHSGSRVTFMAIDELTNHLDSSVKPIICDLMRNLQEKDSIFVIDHDVSVQSEFDHVFNLTKENNKLKLNLL</sequence>
<feature type="compositionally biased region" description="Low complexity" evidence="2">
    <location>
        <begin position="443"/>
        <end position="453"/>
    </location>
</feature>
<dbReference type="EMBL" id="GL871083">
    <property type="protein sequence ID" value="EGC34773.1"/>
    <property type="molecule type" value="Genomic_DNA"/>
</dbReference>
<dbReference type="CDD" id="cd00838">
    <property type="entry name" value="MPP_superfamily"/>
    <property type="match status" value="1"/>
</dbReference>
<evidence type="ECO:0000259" key="4">
    <source>
        <dbReference type="Pfam" id="PF13476"/>
    </source>
</evidence>
<feature type="non-terminal residue" evidence="5">
    <location>
        <position position="1"/>
    </location>
</feature>
<evidence type="ECO:0000256" key="1">
    <source>
        <dbReference type="SAM" id="Coils"/>
    </source>
</evidence>
<gene>
    <name evidence="5" type="primary">ABCH3</name>
    <name evidence="5" type="ORF">DICPUDRAFT_15107</name>
</gene>
<organism evidence="5 6">
    <name type="scientific">Dictyostelium purpureum</name>
    <name type="common">Slime mold</name>
    <dbReference type="NCBI Taxonomy" id="5786"/>
    <lineage>
        <taxon>Eukaryota</taxon>
        <taxon>Amoebozoa</taxon>
        <taxon>Evosea</taxon>
        <taxon>Eumycetozoa</taxon>
        <taxon>Dictyostelia</taxon>
        <taxon>Dictyosteliales</taxon>
        <taxon>Dictyosteliaceae</taxon>
        <taxon>Dictyostelium</taxon>
    </lineage>
</organism>
<proteinExistence type="predicted"/>
<dbReference type="GO" id="GO:1990391">
    <property type="term" value="C:DNA repair complex"/>
    <property type="evidence" value="ECO:0000318"/>
    <property type="project" value="GO_Central"/>
</dbReference>
<evidence type="ECO:0000256" key="2">
    <source>
        <dbReference type="SAM" id="MobiDB-lite"/>
    </source>
</evidence>
<dbReference type="InterPro" id="IPR038729">
    <property type="entry name" value="Rad50/SbcC_AAA"/>
</dbReference>
<feature type="region of interest" description="Disordered" evidence="2">
    <location>
        <begin position="443"/>
        <end position="463"/>
    </location>
</feature>
<dbReference type="Proteomes" id="UP000001064">
    <property type="component" value="Unassembled WGS sequence"/>
</dbReference>
<dbReference type="Pfam" id="PF00149">
    <property type="entry name" value="Metallophos"/>
    <property type="match status" value="1"/>
</dbReference>
<dbReference type="SUPFAM" id="SSF56300">
    <property type="entry name" value="Metallo-dependent phosphatases"/>
    <property type="match status" value="1"/>
</dbReference>
<dbReference type="KEGG" id="dpp:DICPUDRAFT_15107"/>
<dbReference type="GO" id="GO:0016887">
    <property type="term" value="F:ATP hydrolysis activity"/>
    <property type="evidence" value="ECO:0007669"/>
    <property type="project" value="InterPro"/>
</dbReference>
<dbReference type="OMA" id="WHARGAI"/>
<evidence type="ECO:0000259" key="3">
    <source>
        <dbReference type="Pfam" id="PF00149"/>
    </source>
</evidence>
<keyword evidence="6" id="KW-1185">Reference proteome</keyword>
<dbReference type="InterPro" id="IPR029052">
    <property type="entry name" value="Metallo-depent_PP-like"/>
</dbReference>
<dbReference type="InterPro" id="IPR004843">
    <property type="entry name" value="Calcineurin-like_PHP"/>
</dbReference>
<dbReference type="Gene3D" id="3.40.50.300">
    <property type="entry name" value="P-loop containing nucleotide triphosphate hydrolases"/>
    <property type="match status" value="2"/>
</dbReference>
<evidence type="ECO:0000313" key="6">
    <source>
        <dbReference type="Proteomes" id="UP000001064"/>
    </source>
</evidence>
<dbReference type="InterPro" id="IPR027417">
    <property type="entry name" value="P-loop_NTPase"/>
</dbReference>
<dbReference type="Gene3D" id="3.60.21.10">
    <property type="match status" value="1"/>
</dbReference>
<dbReference type="VEuPathDB" id="AmoebaDB:DICPUDRAFT_15107"/>
<dbReference type="OrthoDB" id="18797at2759"/>
<evidence type="ECO:0000313" key="5">
    <source>
        <dbReference type="EMBL" id="EGC34773.1"/>
    </source>
</evidence>
<evidence type="ECO:0008006" key="7">
    <source>
        <dbReference type="Google" id="ProtNLM"/>
    </source>
</evidence>
<name>F0ZMR0_DICPU</name>
<reference evidence="6" key="1">
    <citation type="journal article" date="2011" name="Genome Biol.">
        <title>Comparative genomics of the social amoebae Dictyostelium discoideum and Dictyostelium purpureum.</title>
        <authorList>
            <consortium name="US DOE Joint Genome Institute (JGI-PGF)"/>
            <person name="Sucgang R."/>
            <person name="Kuo A."/>
            <person name="Tian X."/>
            <person name="Salerno W."/>
            <person name="Parikh A."/>
            <person name="Feasley C.L."/>
            <person name="Dalin E."/>
            <person name="Tu H."/>
            <person name="Huang E."/>
            <person name="Barry K."/>
            <person name="Lindquist E."/>
            <person name="Shapiro H."/>
            <person name="Bruce D."/>
            <person name="Schmutz J."/>
            <person name="Salamov A."/>
            <person name="Fey P."/>
            <person name="Gaudet P."/>
            <person name="Anjard C."/>
            <person name="Babu M.M."/>
            <person name="Basu S."/>
            <person name="Bushmanova Y."/>
            <person name="van der Wel H."/>
            <person name="Katoh-Kurasawa M."/>
            <person name="Dinh C."/>
            <person name="Coutinho P.M."/>
            <person name="Saito T."/>
            <person name="Elias M."/>
            <person name="Schaap P."/>
            <person name="Kay R.R."/>
            <person name="Henrissat B."/>
            <person name="Eichinger L."/>
            <person name="Rivero F."/>
            <person name="Putnam N.H."/>
            <person name="West C.M."/>
            <person name="Loomis W.F."/>
            <person name="Chisholm R.L."/>
            <person name="Shaulsky G."/>
            <person name="Strassmann J.E."/>
            <person name="Queller D.C."/>
            <person name="Kuspa A."/>
            <person name="Grigoriev I.V."/>
        </authorList>
    </citation>
    <scope>NUCLEOTIDE SEQUENCE [LARGE SCALE GENOMIC DNA]</scope>
    <source>
        <strain evidence="6">QSDP1</strain>
    </source>
</reference>
<feature type="domain" description="Rad50/SbcC-type AAA" evidence="4">
    <location>
        <begin position="391"/>
        <end position="660"/>
    </location>
</feature>
<feature type="non-terminal residue" evidence="5">
    <location>
        <position position="1040"/>
    </location>
</feature>
<dbReference type="InParanoid" id="F0ZMR0"/>
<keyword evidence="1" id="KW-0175">Coiled coil</keyword>
<dbReference type="GO" id="GO:0004529">
    <property type="term" value="F:DNA exonuclease activity"/>
    <property type="evidence" value="ECO:0000318"/>
    <property type="project" value="GO_Central"/>
</dbReference>
<dbReference type="eggNOG" id="ENOG502QQZZ">
    <property type="taxonomic scope" value="Eukaryota"/>
</dbReference>
<accession>F0ZMR0</accession>
<feature type="domain" description="Calcineurin-like phosphoesterase" evidence="3">
    <location>
        <begin position="13"/>
        <end position="147"/>
    </location>
</feature>
<dbReference type="Pfam" id="PF13476">
    <property type="entry name" value="AAA_23"/>
    <property type="match status" value="1"/>
</dbReference>
<dbReference type="STRING" id="5786.F0ZMR0"/>
<dbReference type="GO" id="GO:0006302">
    <property type="term" value="P:double-strand break repair"/>
    <property type="evidence" value="ECO:0007669"/>
    <property type="project" value="InterPro"/>
</dbReference>
<dbReference type="AlphaFoldDB" id="F0ZMR0"/>
<dbReference type="PANTHER" id="PTHR32114:SF2">
    <property type="entry name" value="ABC TRANSPORTER ABCH.3"/>
    <property type="match status" value="1"/>
</dbReference>
<dbReference type="PANTHER" id="PTHR32114">
    <property type="entry name" value="ABC TRANSPORTER ABCH.3"/>
    <property type="match status" value="1"/>
</dbReference>
<dbReference type="GO" id="GO:0006281">
    <property type="term" value="P:DNA repair"/>
    <property type="evidence" value="ECO:0000318"/>
    <property type="project" value="GO_Central"/>
</dbReference>
<dbReference type="SUPFAM" id="SSF52540">
    <property type="entry name" value="P-loop containing nucleoside triphosphate hydrolases"/>
    <property type="match status" value="2"/>
</dbReference>
<dbReference type="RefSeq" id="XP_003288688.1">
    <property type="nucleotide sequence ID" value="XM_003288640.2"/>
</dbReference>